<keyword evidence="4" id="KW-0175">Coiled coil</keyword>
<dbReference type="AlphaFoldDB" id="A0A419W437"/>
<dbReference type="PROSITE" id="PS50109">
    <property type="entry name" value="HIS_KIN"/>
    <property type="match status" value="1"/>
</dbReference>
<dbReference type="InterPro" id="IPR003661">
    <property type="entry name" value="HisK_dim/P_dom"/>
</dbReference>
<dbReference type="InterPro" id="IPR003594">
    <property type="entry name" value="HATPase_dom"/>
</dbReference>
<dbReference type="EMBL" id="RAPN01000001">
    <property type="protein sequence ID" value="RKD90221.1"/>
    <property type="molecule type" value="Genomic_DNA"/>
</dbReference>
<organism evidence="6 7">
    <name type="scientific">Mangrovibacterium diazotrophicum</name>
    <dbReference type="NCBI Taxonomy" id="1261403"/>
    <lineage>
        <taxon>Bacteria</taxon>
        <taxon>Pseudomonadati</taxon>
        <taxon>Bacteroidota</taxon>
        <taxon>Bacteroidia</taxon>
        <taxon>Marinilabiliales</taxon>
        <taxon>Prolixibacteraceae</taxon>
        <taxon>Mangrovibacterium</taxon>
    </lineage>
</organism>
<dbReference type="EC" id="2.7.13.3" evidence="2"/>
<dbReference type="Proteomes" id="UP000283387">
    <property type="component" value="Unassembled WGS sequence"/>
</dbReference>
<dbReference type="GO" id="GO:0000155">
    <property type="term" value="F:phosphorelay sensor kinase activity"/>
    <property type="evidence" value="ECO:0007669"/>
    <property type="project" value="InterPro"/>
</dbReference>
<feature type="coiled-coil region" evidence="4">
    <location>
        <begin position="911"/>
        <end position="941"/>
    </location>
</feature>
<dbReference type="CDD" id="cd00082">
    <property type="entry name" value="HisKA"/>
    <property type="match status" value="1"/>
</dbReference>
<dbReference type="SMART" id="SM00388">
    <property type="entry name" value="HisKA"/>
    <property type="match status" value="1"/>
</dbReference>
<dbReference type="InterPro" id="IPR005467">
    <property type="entry name" value="His_kinase_dom"/>
</dbReference>
<reference evidence="6 7" key="1">
    <citation type="submission" date="2018-09" db="EMBL/GenBank/DDBJ databases">
        <title>Genomic Encyclopedia of Archaeal and Bacterial Type Strains, Phase II (KMG-II): from individual species to whole genera.</title>
        <authorList>
            <person name="Goeker M."/>
        </authorList>
    </citation>
    <scope>NUCLEOTIDE SEQUENCE [LARGE SCALE GENOMIC DNA]</scope>
    <source>
        <strain evidence="6 7">DSM 27148</strain>
    </source>
</reference>
<dbReference type="SMART" id="SM00387">
    <property type="entry name" value="HATPase_c"/>
    <property type="match status" value="1"/>
</dbReference>
<proteinExistence type="predicted"/>
<feature type="domain" description="Histidine kinase" evidence="5">
    <location>
        <begin position="950"/>
        <end position="1188"/>
    </location>
</feature>
<dbReference type="SUPFAM" id="SSF47384">
    <property type="entry name" value="Homodimeric domain of signal transducing histidine kinase"/>
    <property type="match status" value="1"/>
</dbReference>
<dbReference type="InterPro" id="IPR036890">
    <property type="entry name" value="HATPase_C_sf"/>
</dbReference>
<protein>
    <recommendedName>
        <fullName evidence="2">histidine kinase</fullName>
        <ecNumber evidence="2">2.7.13.3</ecNumber>
    </recommendedName>
</protein>
<dbReference type="InterPro" id="IPR036097">
    <property type="entry name" value="HisK_dim/P_sf"/>
</dbReference>
<dbReference type="InterPro" id="IPR032710">
    <property type="entry name" value="NTF2-like_dom_sf"/>
</dbReference>
<comment type="caution">
    <text evidence="6">The sequence shown here is derived from an EMBL/GenBank/DDBJ whole genome shotgun (WGS) entry which is preliminary data.</text>
</comment>
<evidence type="ECO:0000256" key="3">
    <source>
        <dbReference type="ARBA" id="ARBA00022553"/>
    </source>
</evidence>
<dbReference type="Gene3D" id="3.10.450.50">
    <property type="match status" value="1"/>
</dbReference>
<evidence type="ECO:0000256" key="4">
    <source>
        <dbReference type="SAM" id="Coils"/>
    </source>
</evidence>
<name>A0A419W437_9BACT</name>
<keyword evidence="3" id="KW-0597">Phosphoprotein</keyword>
<dbReference type="Pfam" id="PF13474">
    <property type="entry name" value="SnoaL_3"/>
    <property type="match status" value="1"/>
</dbReference>
<evidence type="ECO:0000259" key="5">
    <source>
        <dbReference type="PROSITE" id="PS50109"/>
    </source>
</evidence>
<keyword evidence="7" id="KW-1185">Reference proteome</keyword>
<dbReference type="SUPFAM" id="SSF54427">
    <property type="entry name" value="NTF2-like"/>
    <property type="match status" value="1"/>
</dbReference>
<dbReference type="InterPro" id="IPR004358">
    <property type="entry name" value="Sig_transdc_His_kin-like_C"/>
</dbReference>
<dbReference type="PRINTS" id="PR00344">
    <property type="entry name" value="BCTRLSENSOR"/>
</dbReference>
<dbReference type="PANTHER" id="PTHR43065:SF42">
    <property type="entry name" value="TWO-COMPONENT SENSOR PPRA"/>
    <property type="match status" value="1"/>
</dbReference>
<accession>A0A419W437</accession>
<dbReference type="PANTHER" id="PTHR43065">
    <property type="entry name" value="SENSOR HISTIDINE KINASE"/>
    <property type="match status" value="1"/>
</dbReference>
<evidence type="ECO:0000313" key="6">
    <source>
        <dbReference type="EMBL" id="RKD90221.1"/>
    </source>
</evidence>
<gene>
    <name evidence="6" type="ORF">BC643_0557</name>
</gene>
<dbReference type="Pfam" id="PF02518">
    <property type="entry name" value="HATPase_c"/>
    <property type="match status" value="1"/>
</dbReference>
<dbReference type="Gene3D" id="1.10.287.130">
    <property type="match status" value="1"/>
</dbReference>
<dbReference type="OrthoDB" id="1931120at2"/>
<dbReference type="InterPro" id="IPR037401">
    <property type="entry name" value="SnoaL-like"/>
</dbReference>
<evidence type="ECO:0000313" key="7">
    <source>
        <dbReference type="Proteomes" id="UP000283387"/>
    </source>
</evidence>
<dbReference type="SUPFAM" id="SSF55874">
    <property type="entry name" value="ATPase domain of HSP90 chaperone/DNA topoisomerase II/histidine kinase"/>
    <property type="match status" value="1"/>
</dbReference>
<sequence length="1189" mass="137040">MNPTKAKQLQQAFDDYINLIAYDFPIERMSDFVVEDLKGFGSTLDEKFLDIGRFRQMVIDQREQGAGIEIEFLRKPIHRRISPDEDAAIYTDEFEISMNLDGSRQVIPLRLTSVFEFDGNTWKVAHVHGSKAVETEGDTWHKDELKKKNEELQRLVDEKTAELQRQNRELEIEAALERVRARTMAMQKSEELSDAAFLMAKQVRDLGIKAWGCAFHIYADDEEGDYEWFSNEKGYLPFYKTPRESFFKEYFDHRNSGEKLYVKEFNGEECAAHYEYLLSLPALGDALRDLKKAGISLPDSQIDHVAYFEIGHLLFITYEHDKSAHDIFIRFAKEFKQTYTRFLDLQRAEKQAREAQIEASLERVRAKAMAMRNSEDISDATAIVFNELGRLGIKMERCGIATHVKGSVFDIWSTPLSPESQQVLDVINGQLDFSFHPMIAGSMESWQQQQAFYSYEMVGNDQIRSYYHLLEQQSEYRFPLVENYPERQIINTFNFSEGMLFAYTLKPISQEELTIFLRFTKVFSLTFRRYQDLIKAEAQTREAQIEAALERVRSRTMSMRKSNELQEVVTTVADRLNDLGIIVDAGGVIICTYFPDSKDVRHWIAAPDFSYSGSYLLPYFDHVIFEDSWSSKLRGDEFFSKAYSVAEKNSFFEYAFENSDYRYFPEEFKQWMFVQKHHTLSFAWSKNSALLIPSHTGYVPTDSEKEVLKRFAQVFEQAYIRFLDIQKAEIQAKEALRQASLDRIRGEIASMRTSEDLNRITPVIWRELKALEVPFIRCGVFIINENKQKLEVYLSTPEGKALAVLNLAFDANELTRNTLEHWRDKLIFHTHWNREQFVEWTRSMMEIGQIETAESYQGAASAPESLDLHFVPFKQGMLYVGNREHLSIENIELVKTLSEAFSIAYARYEDFKQLEEAKNKIEITLNELKAAQSQLVQSEKMASLGELTAGIAHEIQNPLNFVNNFSEVSTELLEELQEEIENGEMEEVKAIIEDVVKNLEKINHHGKRAESIVKGMLQHSRAGSGKKEPTDINKLADEYLRLSYHGLRAKDKSFNAEFELEADNSIPNIEIVPQDIGRVLLNLINNAFYAVAEKSKLHFADYQPQVIVRTKHKADKIEISVMDNGPGIPEMVKEKIFHPFFTTKPTGQGTGLGLSLSYDIVKAHGGEIEVESVESVGTTFRITLNTPVA</sequence>
<feature type="coiled-coil region" evidence="4">
    <location>
        <begin position="966"/>
        <end position="993"/>
    </location>
</feature>
<dbReference type="Gene3D" id="3.30.565.10">
    <property type="entry name" value="Histidine kinase-like ATPase, C-terminal domain"/>
    <property type="match status" value="1"/>
</dbReference>
<evidence type="ECO:0000256" key="1">
    <source>
        <dbReference type="ARBA" id="ARBA00000085"/>
    </source>
</evidence>
<evidence type="ECO:0000256" key="2">
    <source>
        <dbReference type="ARBA" id="ARBA00012438"/>
    </source>
</evidence>
<feature type="coiled-coil region" evidence="4">
    <location>
        <begin position="142"/>
        <end position="180"/>
    </location>
</feature>
<dbReference type="Pfam" id="PF00512">
    <property type="entry name" value="HisKA"/>
    <property type="match status" value="1"/>
</dbReference>
<comment type="catalytic activity">
    <reaction evidence="1">
        <text>ATP + protein L-histidine = ADP + protein N-phospho-L-histidine.</text>
        <dbReference type="EC" id="2.7.13.3"/>
    </reaction>
</comment>
<dbReference type="RefSeq" id="WP_120271640.1">
    <property type="nucleotide sequence ID" value="NZ_RAPN01000001.1"/>
</dbReference>